<dbReference type="AlphaFoldDB" id="A0A2W4VRR9"/>
<evidence type="ECO:0000313" key="2">
    <source>
        <dbReference type="Proteomes" id="UP000249081"/>
    </source>
</evidence>
<gene>
    <name evidence="1" type="ORF">DCF17_20125</name>
</gene>
<dbReference type="Proteomes" id="UP000249081">
    <property type="component" value="Unassembled WGS sequence"/>
</dbReference>
<dbReference type="EMBL" id="QBMN01000200">
    <property type="protein sequence ID" value="PZO34620.1"/>
    <property type="molecule type" value="Genomic_DNA"/>
</dbReference>
<evidence type="ECO:0008006" key="3">
    <source>
        <dbReference type="Google" id="ProtNLM"/>
    </source>
</evidence>
<proteinExistence type="predicted"/>
<organism evidence="1 2">
    <name type="scientific">Shackletoniella antarctica</name>
    <dbReference type="NCBI Taxonomy" id="268115"/>
    <lineage>
        <taxon>Bacteria</taxon>
        <taxon>Bacillati</taxon>
        <taxon>Cyanobacteriota</taxon>
        <taxon>Cyanophyceae</taxon>
        <taxon>Oculatellales</taxon>
        <taxon>Oculatellaceae</taxon>
        <taxon>Shackletoniella</taxon>
    </lineage>
</organism>
<protein>
    <recommendedName>
        <fullName evidence="3">Replication origin-binding protein domain-containing protein</fullName>
    </recommendedName>
</protein>
<reference evidence="1 2" key="2">
    <citation type="submission" date="2018-06" db="EMBL/GenBank/DDBJ databases">
        <title>Metagenomic assembly of (sub)arctic Cyanobacteria and their associated microbiome from non-axenic cultures.</title>
        <authorList>
            <person name="Baurain D."/>
        </authorList>
    </citation>
    <scope>NUCLEOTIDE SEQUENCE [LARGE SCALE GENOMIC DNA]</scope>
    <source>
        <strain evidence="1">ULC041bin1</strain>
    </source>
</reference>
<dbReference type="InterPro" id="IPR049996">
    <property type="entry name" value="Slr7037-like"/>
</dbReference>
<name>A0A2W4VRR9_9CYAN</name>
<accession>A0A2W4VRR9</accession>
<sequence>MTSTSGFKHLGRDCPICNGNYHRHDCRESLSTGFVFCRDTTATPGGQWRYIKDDANGCPVWAWGEGASADRPLRVTFKPAAPAVPALPIPHRDSAYRAIAACGLSQTHRAEIAERPQVTLDELQRLVDAKHLFTWRGGEPVSGARWGIPGVDHGGQLVPGVYTWAIAVPNHLGQITGVQIRNPKGGYYWGSSAKHDGPGPNLDNGELPLGVYGSEAPGGVVEVAEGYFKPALSQARYGGAWIGMAGGQWAKAPVQLRAALDARSCTSVVLNADGGAIANPLVMRAYSRMAALMDYWGIPLSVRWWGQATKTGDIDEISLDTYQAAQLLTWAEFAARATVPPAAAQPKSSNRGFKIPEAQQLTQATHIVNTRWVSDAMAGIDLSGSKIIAVASAPNTGKTTWLETFLKPYQNDENPVWIFTYRVSLETTNGTRFNLPTRAEMPQYRDTIGASGATFCIHSTRENCMSGFNGATAPVGVVVLDEVRGVLNDLVHSGLVKRGQVIPHLAKFLKRCVAAGYPIVILDAHLSDHELNAIAQLVGATTDQITCVQNTYQPWSGRKVYPGTCLETFKRLRDHLKNGAGPCLVTTSSQTPKSKYGSIALEQEALSHGKRVLRVDAETIKQVDHPAAKFKVLLEGGDKELINTFIRAFEVVILSPVIESGFSLEIFGFYKGQFSFMAGNLAPENGVQQLVRLRDKEVPLYLGEPNHRRGLPPALKRGNGSDDPRILLDGELNRAKANLHQLLAPSDNGGSIDPVFVDYWAKSAARDNASINHYSDLVLAYLKRMGCSVEAAPDVGDTKPLAEELRYSSLARAELRSGEVGRANDITDKEADQLKEKPFHTTDNQRQLAKHALAKRYRAPVQPGLALLDMLCPDFRGQAQLLFYLTLGRDQLKARDQAALDNLAADGPTFIPDVSRKLIGYRIHALERLGIADLISRAGDTLTNTDEAISKIGHLLKHCQADIARVLGIEFNDQWDTIRRVNHICETFLGQPLLKATGATTGRRDQKRQKVYEVRSLIPSELTLDADQALQNLTLPLAGWLGAKGGKDLLPEVTAALQNAYLPYLLGHWQEALPAEVETVSFATV</sequence>
<reference evidence="2" key="1">
    <citation type="submission" date="2018-04" db="EMBL/GenBank/DDBJ databases">
        <authorList>
            <person name="Cornet L."/>
        </authorList>
    </citation>
    <scope>NUCLEOTIDE SEQUENCE [LARGE SCALE GENOMIC DNA]</scope>
</reference>
<comment type="caution">
    <text evidence="1">The sequence shown here is derived from an EMBL/GenBank/DDBJ whole genome shotgun (WGS) entry which is preliminary data.</text>
</comment>
<evidence type="ECO:0000313" key="1">
    <source>
        <dbReference type="EMBL" id="PZO34620.1"/>
    </source>
</evidence>
<dbReference type="NCBIfam" id="NF042913">
    <property type="entry name" value="CyRepA1"/>
    <property type="match status" value="1"/>
</dbReference>